<dbReference type="PATRIC" id="fig|1053201.3.peg.1758"/>
<protein>
    <submittedName>
        <fullName evidence="1">Uncharacterized protein</fullName>
    </submittedName>
</protein>
<accession>J9C6Z2</accession>
<comment type="caution">
    <text evidence="1">The sequence shown here is derived from an EMBL/GenBank/DDBJ whole genome shotgun (WGS) entry which is preliminary data.</text>
</comment>
<evidence type="ECO:0000313" key="1">
    <source>
        <dbReference type="EMBL" id="EJV86819.1"/>
    </source>
</evidence>
<dbReference type="HOGENOM" id="CLU_1399974_0_0_9"/>
<name>J9C6Z2_BACCE</name>
<sequence>MQKTFKSFEAYLEDIYYDEIYQAIKKFVLHKGRSLDLNSYNVLDPSYIELANIRVKGISFYGIEHRQIFFNASINAEIVLKGLGKSDYEANRQSKWFIVSFYDHLISGLRKVMIIDVREYSRERFSKESALSRYLVPYLYSEDLDNEAEKFLQKYYPEALEKPMPLDMDELLDNMCLTMYYAPLPDNIFGRSHFGEAQVEIFRERYGTHSDGKY</sequence>
<dbReference type="RefSeq" id="WP_002136101.1">
    <property type="nucleotide sequence ID" value="NZ_JH804672.1"/>
</dbReference>
<dbReference type="Proteomes" id="UP000004136">
    <property type="component" value="Unassembled WGS sequence"/>
</dbReference>
<dbReference type="AlphaFoldDB" id="J9C6Z2"/>
<organism evidence="1 2">
    <name type="scientific">Bacillus cereus HuA2-1</name>
    <dbReference type="NCBI Taxonomy" id="1053201"/>
    <lineage>
        <taxon>Bacteria</taxon>
        <taxon>Bacillati</taxon>
        <taxon>Bacillota</taxon>
        <taxon>Bacilli</taxon>
        <taxon>Bacillales</taxon>
        <taxon>Bacillaceae</taxon>
        <taxon>Bacillus</taxon>
        <taxon>Bacillus cereus group</taxon>
    </lineage>
</organism>
<dbReference type="OrthoDB" id="581382at2"/>
<gene>
    <name evidence="1" type="ORF">IG3_01709</name>
</gene>
<evidence type="ECO:0000313" key="2">
    <source>
        <dbReference type="Proteomes" id="UP000004136"/>
    </source>
</evidence>
<dbReference type="EMBL" id="AHDV01000009">
    <property type="protein sequence ID" value="EJV86819.1"/>
    <property type="molecule type" value="Genomic_DNA"/>
</dbReference>
<proteinExistence type="predicted"/>
<reference evidence="1 2" key="1">
    <citation type="submission" date="2012-04" db="EMBL/GenBank/DDBJ databases">
        <title>The Genome Sequence of Bacillus cereus HuA2-1.</title>
        <authorList>
            <consortium name="The Broad Institute Genome Sequencing Platform"/>
            <consortium name="The Broad Institute Genome Sequencing Center for Infectious Disease"/>
            <person name="Feldgarden M."/>
            <person name="Van der Auwera G.A."/>
            <person name="Mahillon J."/>
            <person name="Duprez V."/>
            <person name="Timmery S."/>
            <person name="Mattelet C."/>
            <person name="Dierick K."/>
            <person name="Sun M."/>
            <person name="Yu Z."/>
            <person name="Zhu L."/>
            <person name="Hu X."/>
            <person name="Shank E.B."/>
            <person name="Swiecicka I."/>
            <person name="Hansen B.M."/>
            <person name="Andrup L."/>
            <person name="Young S.K."/>
            <person name="Zeng Q."/>
            <person name="Gargeya S."/>
            <person name="Fitzgerald M."/>
            <person name="Haas B."/>
            <person name="Abouelleil A."/>
            <person name="Alvarado L."/>
            <person name="Arachchi H.M."/>
            <person name="Berlin A."/>
            <person name="Chapman S.B."/>
            <person name="Goldberg J."/>
            <person name="Griggs A."/>
            <person name="Gujja S."/>
            <person name="Hansen M."/>
            <person name="Howarth C."/>
            <person name="Imamovic A."/>
            <person name="Larimer J."/>
            <person name="McCowen C."/>
            <person name="Montmayeur A."/>
            <person name="Murphy C."/>
            <person name="Neiman D."/>
            <person name="Pearson M."/>
            <person name="Priest M."/>
            <person name="Roberts A."/>
            <person name="Saif S."/>
            <person name="Shea T."/>
            <person name="Sisk P."/>
            <person name="Sykes S."/>
            <person name="Wortman J."/>
            <person name="Nusbaum C."/>
            <person name="Birren B."/>
        </authorList>
    </citation>
    <scope>NUCLEOTIDE SEQUENCE [LARGE SCALE GENOMIC DNA]</scope>
    <source>
        <strain evidence="1 2">HuA2-1</strain>
    </source>
</reference>